<evidence type="ECO:0008006" key="4">
    <source>
        <dbReference type="Google" id="ProtNLM"/>
    </source>
</evidence>
<gene>
    <name evidence="2" type="ORF">PHISCL_07304</name>
</gene>
<reference evidence="3" key="1">
    <citation type="submission" date="2017-02" db="EMBL/GenBank/DDBJ databases">
        <authorList>
            <person name="Tafer H."/>
            <person name="Lopandic K."/>
        </authorList>
    </citation>
    <scope>NUCLEOTIDE SEQUENCE [LARGE SCALE GENOMIC DNA]</scope>
    <source>
        <strain evidence="3">CBS 366.77</strain>
    </source>
</reference>
<accession>A0A3A2ZR24</accession>
<evidence type="ECO:0000313" key="3">
    <source>
        <dbReference type="Proteomes" id="UP000266188"/>
    </source>
</evidence>
<comment type="caution">
    <text evidence="2">The sequence shown here is derived from an EMBL/GenBank/DDBJ whole genome shotgun (WGS) entry which is preliminary data.</text>
</comment>
<dbReference type="EMBL" id="MVGC01000314">
    <property type="protein sequence ID" value="RJE20365.1"/>
    <property type="molecule type" value="Genomic_DNA"/>
</dbReference>
<protein>
    <recommendedName>
        <fullName evidence="4">Zn(2)-C6 fungal-type domain-containing protein</fullName>
    </recommendedName>
</protein>
<feature type="region of interest" description="Disordered" evidence="1">
    <location>
        <begin position="56"/>
        <end position="116"/>
    </location>
</feature>
<dbReference type="AlphaFoldDB" id="A0A3A2ZR24"/>
<organism evidence="2 3">
    <name type="scientific">Aspergillus sclerotialis</name>
    <dbReference type="NCBI Taxonomy" id="2070753"/>
    <lineage>
        <taxon>Eukaryota</taxon>
        <taxon>Fungi</taxon>
        <taxon>Dikarya</taxon>
        <taxon>Ascomycota</taxon>
        <taxon>Pezizomycotina</taxon>
        <taxon>Eurotiomycetes</taxon>
        <taxon>Eurotiomycetidae</taxon>
        <taxon>Eurotiales</taxon>
        <taxon>Aspergillaceae</taxon>
        <taxon>Aspergillus</taxon>
        <taxon>Aspergillus subgen. Polypaecilum</taxon>
    </lineage>
</organism>
<name>A0A3A2ZR24_9EURO</name>
<evidence type="ECO:0000313" key="2">
    <source>
        <dbReference type="EMBL" id="RJE20365.1"/>
    </source>
</evidence>
<feature type="compositionally biased region" description="Polar residues" evidence="1">
    <location>
        <begin position="73"/>
        <end position="100"/>
    </location>
</feature>
<evidence type="ECO:0000256" key="1">
    <source>
        <dbReference type="SAM" id="MobiDB-lite"/>
    </source>
</evidence>
<keyword evidence="3" id="KW-1185">Reference proteome</keyword>
<dbReference type="OrthoDB" id="298012at2759"/>
<sequence length="150" mass="16367">MKNGQCDRLLPVCTACVETKAQCRPRSVPSGSTAEEAIGLSNAALPDYIETLKRKAEDLDNQSRRQRARLDTNDNAGTSQSPNTLTEAPQNSPQTSLATELTKHTSPTERSVQETMGEIGFLSRNAMAEPRDKTPGFPQELAIEGMIKLH</sequence>
<proteinExistence type="predicted"/>
<dbReference type="Proteomes" id="UP000266188">
    <property type="component" value="Unassembled WGS sequence"/>
</dbReference>
<feature type="compositionally biased region" description="Basic and acidic residues" evidence="1">
    <location>
        <begin position="56"/>
        <end position="72"/>
    </location>
</feature>